<protein>
    <submittedName>
        <fullName evidence="1">Uncharacterized protein</fullName>
    </submittedName>
</protein>
<name>A0A644WTR5_9ZZZZ</name>
<proteinExistence type="inferred from homology"/>
<comment type="caution">
    <text evidence="1">The sequence shown here is derived from an EMBL/GenBank/DDBJ whole genome shotgun (WGS) entry which is preliminary data.</text>
</comment>
<dbReference type="PANTHER" id="PTHR30283">
    <property type="entry name" value="PEROXIDE STRESS RESPONSE PROTEIN YAAA"/>
    <property type="match status" value="1"/>
</dbReference>
<dbReference type="AlphaFoldDB" id="A0A644WTR5"/>
<gene>
    <name evidence="1" type="ORF">SDC9_53621</name>
</gene>
<dbReference type="GO" id="GO:0005829">
    <property type="term" value="C:cytosol"/>
    <property type="evidence" value="ECO:0007669"/>
    <property type="project" value="TreeGrafter"/>
</dbReference>
<dbReference type="InterPro" id="IPR005583">
    <property type="entry name" value="YaaA"/>
</dbReference>
<reference evidence="1" key="1">
    <citation type="submission" date="2019-08" db="EMBL/GenBank/DDBJ databases">
        <authorList>
            <person name="Kucharzyk K."/>
            <person name="Murdoch R.W."/>
            <person name="Higgins S."/>
            <person name="Loffler F."/>
        </authorList>
    </citation>
    <scope>NUCLEOTIDE SEQUENCE</scope>
</reference>
<dbReference type="PANTHER" id="PTHR30283:SF4">
    <property type="entry name" value="PEROXIDE STRESS RESISTANCE PROTEIN YAAA"/>
    <property type="match status" value="1"/>
</dbReference>
<accession>A0A644WTR5</accession>
<dbReference type="Pfam" id="PF03883">
    <property type="entry name" value="H2O2_YaaD"/>
    <property type="match status" value="1"/>
</dbReference>
<organism evidence="1">
    <name type="scientific">bioreactor metagenome</name>
    <dbReference type="NCBI Taxonomy" id="1076179"/>
    <lineage>
        <taxon>unclassified sequences</taxon>
        <taxon>metagenomes</taxon>
        <taxon>ecological metagenomes</taxon>
    </lineage>
</organism>
<dbReference type="HAMAP" id="MF_00652">
    <property type="entry name" value="UPF0246"/>
    <property type="match status" value="1"/>
</dbReference>
<sequence>MIILLSPAKTIRTPRIQTEMGSDPAFADNASKIAGEIRKLSFADFCGLLKVSGNLARQSYDVMQRWHWPHDPQNSFPAALMYDGPAFKGLNASDFSEDDKKFAQSHLRILSGLYGVLRPYDRIMFYRLEAQTPLSVKKNKNLYHFWNSIPSRNIEADLKRMKSNLLVNLTSDEYGKMVVPHVSSSVKVVNVAFKQMKAGRPFINVVEMKKARGMMARFIIQGRIKDSGDLVAFDMNGYYFERALSDENNLTFLRA</sequence>
<dbReference type="EMBL" id="VSSQ01001322">
    <property type="protein sequence ID" value="MPM07315.1"/>
    <property type="molecule type" value="Genomic_DNA"/>
</dbReference>
<dbReference type="GO" id="GO:0033194">
    <property type="term" value="P:response to hydroperoxide"/>
    <property type="evidence" value="ECO:0007669"/>
    <property type="project" value="TreeGrafter"/>
</dbReference>
<evidence type="ECO:0000313" key="1">
    <source>
        <dbReference type="EMBL" id="MPM07315.1"/>
    </source>
</evidence>